<dbReference type="InterPro" id="IPR006461">
    <property type="entry name" value="PLAC_motif_containing"/>
</dbReference>
<keyword evidence="2" id="KW-1185">Reference proteome</keyword>
<dbReference type="Pfam" id="PF04749">
    <property type="entry name" value="PLAC8"/>
    <property type="match status" value="1"/>
</dbReference>
<dbReference type="AlphaFoldDB" id="A0AAW1SAN9"/>
<comment type="caution">
    <text evidence="1">The sequence shown here is derived from an EMBL/GenBank/DDBJ whole genome shotgun (WGS) entry which is preliminary data.</text>
</comment>
<dbReference type="EMBL" id="JALJOS010000002">
    <property type="protein sequence ID" value="KAK9842886.1"/>
    <property type="molecule type" value="Genomic_DNA"/>
</dbReference>
<protein>
    <submittedName>
        <fullName evidence="1">Uncharacterized protein</fullName>
    </submittedName>
</protein>
<accession>A0AAW1SAN9</accession>
<organism evidence="1 2">
    <name type="scientific">Apatococcus lobatus</name>
    <dbReference type="NCBI Taxonomy" id="904363"/>
    <lineage>
        <taxon>Eukaryota</taxon>
        <taxon>Viridiplantae</taxon>
        <taxon>Chlorophyta</taxon>
        <taxon>core chlorophytes</taxon>
        <taxon>Trebouxiophyceae</taxon>
        <taxon>Chlorellales</taxon>
        <taxon>Chlorellaceae</taxon>
        <taxon>Apatococcus</taxon>
    </lineage>
</organism>
<dbReference type="NCBIfam" id="TIGR01571">
    <property type="entry name" value="A_thal_Cys_rich"/>
    <property type="match status" value="1"/>
</dbReference>
<proteinExistence type="predicted"/>
<sequence length="136" mass="14863">MAMAAVPVQRQDWSASLFGCCGDCGICCYGCWCLCCLFGDNHSKAMGSGCVGPSCIYYLLASIGCQCFYAGPLRKEIRAQYSLQERPCNDCCVHWCCAPCAVCQEAREIKQRRNVPQAAYVTTTAAPMPQAGPMRY</sequence>
<dbReference type="PANTHER" id="PTHR15907">
    <property type="entry name" value="DUF614 FAMILY PROTEIN-RELATED"/>
    <property type="match status" value="1"/>
</dbReference>
<evidence type="ECO:0000313" key="1">
    <source>
        <dbReference type="EMBL" id="KAK9842886.1"/>
    </source>
</evidence>
<reference evidence="1 2" key="1">
    <citation type="journal article" date="2024" name="Nat. Commun.">
        <title>Phylogenomics reveals the evolutionary origins of lichenization in chlorophyte algae.</title>
        <authorList>
            <person name="Puginier C."/>
            <person name="Libourel C."/>
            <person name="Otte J."/>
            <person name="Skaloud P."/>
            <person name="Haon M."/>
            <person name="Grisel S."/>
            <person name="Petersen M."/>
            <person name="Berrin J.G."/>
            <person name="Delaux P.M."/>
            <person name="Dal Grande F."/>
            <person name="Keller J."/>
        </authorList>
    </citation>
    <scope>NUCLEOTIDE SEQUENCE [LARGE SCALE GENOMIC DNA]</scope>
    <source>
        <strain evidence="1 2">SAG 2145</strain>
    </source>
</reference>
<name>A0AAW1SAN9_9CHLO</name>
<dbReference type="Proteomes" id="UP001438707">
    <property type="component" value="Unassembled WGS sequence"/>
</dbReference>
<gene>
    <name evidence="1" type="ORF">WJX74_003909</name>
</gene>
<evidence type="ECO:0000313" key="2">
    <source>
        <dbReference type="Proteomes" id="UP001438707"/>
    </source>
</evidence>